<dbReference type="EMBL" id="BJCC01000012">
    <property type="protein sequence ID" value="GCF93653.1"/>
    <property type="molecule type" value="Genomic_DNA"/>
</dbReference>
<keyword evidence="1" id="KW-0812">Transmembrane</keyword>
<feature type="transmembrane region" description="Helical" evidence="1">
    <location>
        <begin position="7"/>
        <end position="40"/>
    </location>
</feature>
<keyword evidence="1" id="KW-0472">Membrane</keyword>
<comment type="caution">
    <text evidence="2">The sequence shown here is derived from an EMBL/GenBank/DDBJ whole genome shotgun (WGS) entry which is preliminary data.</text>
</comment>
<dbReference type="AlphaFoldDB" id="A0A4P5PJZ0"/>
<protein>
    <submittedName>
        <fullName evidence="2">Uncharacterized protein</fullName>
    </submittedName>
</protein>
<name>A0A4P5PJZ0_9ENTE</name>
<evidence type="ECO:0000256" key="1">
    <source>
        <dbReference type="SAM" id="Phobius"/>
    </source>
</evidence>
<proteinExistence type="predicted"/>
<dbReference type="Proteomes" id="UP000290567">
    <property type="component" value="Unassembled WGS sequence"/>
</dbReference>
<gene>
    <name evidence="2" type="ORF">NRIC_15440</name>
</gene>
<accession>A0A4P5PJZ0</accession>
<reference evidence="3" key="1">
    <citation type="submission" date="2019-02" db="EMBL/GenBank/DDBJ databases">
        <title>Draft genome sequence of Enterococcus sp. Gos25-1.</title>
        <authorList>
            <person name="Tanaka N."/>
            <person name="Shiwa Y."/>
            <person name="Fujita N."/>
        </authorList>
    </citation>
    <scope>NUCLEOTIDE SEQUENCE [LARGE SCALE GENOMIC DNA]</scope>
    <source>
        <strain evidence="3">Gos25-1</strain>
    </source>
</reference>
<keyword evidence="1" id="KW-1133">Transmembrane helix</keyword>
<evidence type="ECO:0000313" key="3">
    <source>
        <dbReference type="Proteomes" id="UP000290567"/>
    </source>
</evidence>
<evidence type="ECO:0000313" key="2">
    <source>
        <dbReference type="EMBL" id="GCF93653.1"/>
    </source>
</evidence>
<keyword evidence="3" id="KW-1185">Reference proteome</keyword>
<dbReference type="RefSeq" id="WP_146622109.1">
    <property type="nucleotide sequence ID" value="NZ_BJCC01000012.1"/>
</dbReference>
<dbReference type="OrthoDB" id="2200141at2"/>
<sequence>MKAVRRFGLVIGFLLIGLLIGKLGAMATVIVFSGLFIVWFMLWDERKYAQTYHYEELETEDEPYRHEPANDFYYIDSYDYHDTHFHKSA</sequence>
<organism evidence="2 3">
    <name type="scientific">Enterococcus florum</name>
    <dbReference type="NCBI Taxonomy" id="2480627"/>
    <lineage>
        <taxon>Bacteria</taxon>
        <taxon>Bacillati</taxon>
        <taxon>Bacillota</taxon>
        <taxon>Bacilli</taxon>
        <taxon>Lactobacillales</taxon>
        <taxon>Enterococcaceae</taxon>
        <taxon>Enterococcus</taxon>
    </lineage>
</organism>